<dbReference type="PANTHER" id="PTHR30336:SF6">
    <property type="entry name" value="INTEGRAL MEMBRANE PROTEIN"/>
    <property type="match status" value="1"/>
</dbReference>
<dbReference type="RefSeq" id="WP_037225835.1">
    <property type="nucleotide sequence ID" value="NZ_CP008947.1"/>
</dbReference>
<reference evidence="2 3" key="1">
    <citation type="submission" date="2014-07" db="EMBL/GenBank/DDBJ databases">
        <title>Genome Sequence of Rhodococcus opacus Strain R7, a Biodegrader of Mono- and Polycyclic Aromatic Hydrocarbons.</title>
        <authorList>
            <person name="Di Gennaro P."/>
            <person name="Zampolli J."/>
            <person name="Presti I."/>
            <person name="Cappelletti M."/>
            <person name="D'Ursi P."/>
            <person name="Orro A."/>
            <person name="Mezzelani A."/>
            <person name="Milanesi L."/>
        </authorList>
    </citation>
    <scope>NUCLEOTIDE SEQUENCE [LARGE SCALE GENOMIC DNA]</scope>
    <source>
        <strain evidence="2 3">R7</strain>
    </source>
</reference>
<dbReference type="Proteomes" id="UP000028488">
    <property type="component" value="Chromosome"/>
</dbReference>
<name>A0A076EU54_RHOOP</name>
<evidence type="ECO:0000259" key="1">
    <source>
        <dbReference type="Pfam" id="PF02698"/>
    </source>
</evidence>
<gene>
    <name evidence="2" type="ORF">EP51_30590</name>
</gene>
<dbReference type="EMBL" id="CP008947">
    <property type="protein sequence ID" value="AII08738.1"/>
    <property type="molecule type" value="Genomic_DNA"/>
</dbReference>
<feature type="domain" description="DUF218" evidence="1">
    <location>
        <begin position="51"/>
        <end position="174"/>
    </location>
</feature>
<dbReference type="eggNOG" id="COG2949">
    <property type="taxonomic scope" value="Bacteria"/>
</dbReference>
<dbReference type="PANTHER" id="PTHR30336">
    <property type="entry name" value="INNER MEMBRANE PROTEIN, PROBABLE PERMEASE"/>
    <property type="match status" value="1"/>
</dbReference>
<organism evidence="2 3">
    <name type="scientific">Rhodococcus opacus</name>
    <name type="common">Nocardia opaca</name>
    <dbReference type="NCBI Taxonomy" id="37919"/>
    <lineage>
        <taxon>Bacteria</taxon>
        <taxon>Bacillati</taxon>
        <taxon>Actinomycetota</taxon>
        <taxon>Actinomycetes</taxon>
        <taxon>Mycobacteriales</taxon>
        <taxon>Nocardiaceae</taxon>
        <taxon>Rhodococcus</taxon>
    </lineage>
</organism>
<evidence type="ECO:0000313" key="2">
    <source>
        <dbReference type="EMBL" id="AII08738.1"/>
    </source>
</evidence>
<dbReference type="GO" id="GO:0005886">
    <property type="term" value="C:plasma membrane"/>
    <property type="evidence" value="ECO:0007669"/>
    <property type="project" value="TreeGrafter"/>
</dbReference>
<dbReference type="Pfam" id="PF02698">
    <property type="entry name" value="DUF218"/>
    <property type="match status" value="1"/>
</dbReference>
<protein>
    <submittedName>
        <fullName evidence="2">Membrane protein</fullName>
    </submittedName>
</protein>
<dbReference type="InterPro" id="IPR003848">
    <property type="entry name" value="DUF218"/>
</dbReference>
<proteinExistence type="predicted"/>
<evidence type="ECO:0000313" key="3">
    <source>
        <dbReference type="Proteomes" id="UP000028488"/>
    </source>
</evidence>
<dbReference type="CDD" id="cd06259">
    <property type="entry name" value="YdcF-like"/>
    <property type="match status" value="1"/>
</dbReference>
<accession>A0A076EU54</accession>
<dbReference type="AlphaFoldDB" id="A0A076EU54"/>
<sequence length="222" mass="23262">MGERRIVRRLVGIGAGLGALAVLVVAASTVWISREASGHVYDVDDAPEAPVVIVLGAQVRDGKPREYLAGRLDVAVRLVQDGRARAVLVSGDGAGRSGDEIAAMTDYLVEKGIDRSKIVGDRYGLDTYDTCARAVQTYGVTKALIVTQGFHVPRAVALCRGAGIDVAGVNAGCECRPITMARNTVRESLARPKAVLDLLSGRDPVVVSEPEDSLGKALAAEG</sequence>
<dbReference type="InterPro" id="IPR051599">
    <property type="entry name" value="Cell_Envelope_Assoc"/>
</dbReference>